<dbReference type="Pfam" id="PF16087">
    <property type="entry name" value="DUF4817"/>
    <property type="match status" value="1"/>
</dbReference>
<dbReference type="EMBL" id="CAIIXF020000011">
    <property type="protein sequence ID" value="CAH1800266.1"/>
    <property type="molecule type" value="Genomic_DNA"/>
</dbReference>
<accession>A0A8J1XIB6</accession>
<dbReference type="Proteomes" id="UP000749559">
    <property type="component" value="Unassembled WGS sequence"/>
</dbReference>
<sequence>MQLTQDQRVFVVGEWLRSGSLQQVADQFRVRFPDRNVPGKSTIWKNIKKYQREGTSPNLNKGRSGRRRTARSDDPRARIVAAVEDLRGQRDIIRDAVRAMRSRADFCIKRNGGHVEGHWG</sequence>
<dbReference type="OrthoDB" id="6758136at2759"/>
<comment type="caution">
    <text evidence="1">The sequence shown here is derived from an EMBL/GenBank/DDBJ whole genome shotgun (WGS) entry which is preliminary data.</text>
</comment>
<dbReference type="InterPro" id="IPR032135">
    <property type="entry name" value="DUF4817"/>
</dbReference>
<proteinExistence type="predicted"/>
<keyword evidence="2" id="KW-1185">Reference proteome</keyword>
<evidence type="ECO:0000313" key="2">
    <source>
        <dbReference type="Proteomes" id="UP000749559"/>
    </source>
</evidence>
<gene>
    <name evidence="1" type="ORF">OFUS_LOCUS24179</name>
</gene>
<reference evidence="1" key="1">
    <citation type="submission" date="2022-03" db="EMBL/GenBank/DDBJ databases">
        <authorList>
            <person name="Martin C."/>
        </authorList>
    </citation>
    <scope>NUCLEOTIDE SEQUENCE</scope>
</reference>
<evidence type="ECO:0000313" key="1">
    <source>
        <dbReference type="EMBL" id="CAH1800266.1"/>
    </source>
</evidence>
<name>A0A8J1XIB6_OWEFU</name>
<protein>
    <submittedName>
        <fullName evidence="1">Uncharacterized protein</fullName>
    </submittedName>
</protein>
<organism evidence="1 2">
    <name type="scientific">Owenia fusiformis</name>
    <name type="common">Polychaete worm</name>
    <dbReference type="NCBI Taxonomy" id="6347"/>
    <lineage>
        <taxon>Eukaryota</taxon>
        <taxon>Metazoa</taxon>
        <taxon>Spiralia</taxon>
        <taxon>Lophotrochozoa</taxon>
        <taxon>Annelida</taxon>
        <taxon>Polychaeta</taxon>
        <taxon>Sedentaria</taxon>
        <taxon>Canalipalpata</taxon>
        <taxon>Sabellida</taxon>
        <taxon>Oweniida</taxon>
        <taxon>Oweniidae</taxon>
        <taxon>Owenia</taxon>
    </lineage>
</organism>
<dbReference type="AlphaFoldDB" id="A0A8J1XIB6"/>